<evidence type="ECO:0000313" key="3">
    <source>
        <dbReference type="Proteomes" id="UP001162131"/>
    </source>
</evidence>
<keyword evidence="1" id="KW-0812">Transmembrane</keyword>
<dbReference type="Proteomes" id="UP001162131">
    <property type="component" value="Unassembled WGS sequence"/>
</dbReference>
<reference evidence="2" key="1">
    <citation type="submission" date="2021-09" db="EMBL/GenBank/DDBJ databases">
        <authorList>
            <consortium name="AG Swart"/>
            <person name="Singh M."/>
            <person name="Singh A."/>
            <person name="Seah K."/>
            <person name="Emmerich C."/>
        </authorList>
    </citation>
    <scope>NUCLEOTIDE SEQUENCE</scope>
    <source>
        <strain evidence="2">ATCC30299</strain>
    </source>
</reference>
<gene>
    <name evidence="2" type="ORF">BSTOLATCC_MIC27346</name>
</gene>
<keyword evidence="1" id="KW-0472">Membrane</keyword>
<proteinExistence type="predicted"/>
<feature type="transmembrane region" description="Helical" evidence="1">
    <location>
        <begin position="41"/>
        <end position="62"/>
    </location>
</feature>
<keyword evidence="1" id="KW-1133">Transmembrane helix</keyword>
<organism evidence="2 3">
    <name type="scientific">Blepharisma stoltei</name>
    <dbReference type="NCBI Taxonomy" id="1481888"/>
    <lineage>
        <taxon>Eukaryota</taxon>
        <taxon>Sar</taxon>
        <taxon>Alveolata</taxon>
        <taxon>Ciliophora</taxon>
        <taxon>Postciliodesmatophora</taxon>
        <taxon>Heterotrichea</taxon>
        <taxon>Heterotrichida</taxon>
        <taxon>Blepharismidae</taxon>
        <taxon>Blepharisma</taxon>
    </lineage>
</organism>
<evidence type="ECO:0000313" key="2">
    <source>
        <dbReference type="EMBL" id="CAG9320766.1"/>
    </source>
</evidence>
<evidence type="ECO:0000256" key="1">
    <source>
        <dbReference type="SAM" id="Phobius"/>
    </source>
</evidence>
<name>A0AAU9J3F1_9CILI</name>
<protein>
    <submittedName>
        <fullName evidence="2">Uncharacterized protein</fullName>
    </submittedName>
</protein>
<feature type="transmembrane region" description="Helical" evidence="1">
    <location>
        <begin position="74"/>
        <end position="93"/>
    </location>
</feature>
<accession>A0AAU9J3F1</accession>
<comment type="caution">
    <text evidence="2">The sequence shown here is derived from an EMBL/GenBank/DDBJ whole genome shotgun (WGS) entry which is preliminary data.</text>
</comment>
<dbReference type="AlphaFoldDB" id="A0AAU9J3F1"/>
<keyword evidence="3" id="KW-1185">Reference proteome</keyword>
<dbReference type="EMBL" id="CAJZBQ010000027">
    <property type="protein sequence ID" value="CAG9320766.1"/>
    <property type="molecule type" value="Genomic_DNA"/>
</dbReference>
<sequence length="125" mass="14843">MRALKVIYFRPKVKVQLSTSKLLIYIQKRSTKSKRSKTHKLYYIMAKLLASISIATAYYISISDYFSPILLRSWLFLLCYRPIVLSCLIFLHLRFFIQNQVFENFADLIKQKLHENTLYGVSRQP</sequence>